<reference evidence="1 2" key="1">
    <citation type="submission" date="2024-04" db="EMBL/GenBank/DDBJ databases">
        <authorList>
            <person name="Waldvogel A.-M."/>
            <person name="Schoenle A."/>
        </authorList>
    </citation>
    <scope>NUCLEOTIDE SEQUENCE [LARGE SCALE GENOMIC DNA]</scope>
</reference>
<dbReference type="AlphaFoldDB" id="A0AAV2KE02"/>
<sequence length="80" mass="8956">MNRVTLKEADFPGVWFGVRFCDMKKKSKGGQGKDNGLGVVGFVKRNVILAQSHRQKPLGVLQHYCSPRLSEAEEANETHE</sequence>
<evidence type="ECO:0000313" key="2">
    <source>
        <dbReference type="Proteomes" id="UP001497482"/>
    </source>
</evidence>
<name>A0AAV2KE02_KNICA</name>
<dbReference type="EMBL" id="OZ035840">
    <property type="protein sequence ID" value="CAL1588107.1"/>
    <property type="molecule type" value="Genomic_DNA"/>
</dbReference>
<dbReference type="Proteomes" id="UP001497482">
    <property type="component" value="Chromosome 18"/>
</dbReference>
<protein>
    <submittedName>
        <fullName evidence="1">Uncharacterized protein</fullName>
    </submittedName>
</protein>
<organism evidence="1 2">
    <name type="scientific">Knipowitschia caucasica</name>
    <name type="common">Caucasian dwarf goby</name>
    <name type="synonym">Pomatoschistus caucasicus</name>
    <dbReference type="NCBI Taxonomy" id="637954"/>
    <lineage>
        <taxon>Eukaryota</taxon>
        <taxon>Metazoa</taxon>
        <taxon>Chordata</taxon>
        <taxon>Craniata</taxon>
        <taxon>Vertebrata</taxon>
        <taxon>Euteleostomi</taxon>
        <taxon>Actinopterygii</taxon>
        <taxon>Neopterygii</taxon>
        <taxon>Teleostei</taxon>
        <taxon>Neoteleostei</taxon>
        <taxon>Acanthomorphata</taxon>
        <taxon>Gobiaria</taxon>
        <taxon>Gobiiformes</taxon>
        <taxon>Gobioidei</taxon>
        <taxon>Gobiidae</taxon>
        <taxon>Gobiinae</taxon>
        <taxon>Knipowitschia</taxon>
    </lineage>
</organism>
<accession>A0AAV2KE02</accession>
<evidence type="ECO:0000313" key="1">
    <source>
        <dbReference type="EMBL" id="CAL1588107.1"/>
    </source>
</evidence>
<gene>
    <name evidence="1" type="ORF">KC01_LOCUS17969</name>
</gene>
<proteinExistence type="predicted"/>
<keyword evidence="2" id="KW-1185">Reference proteome</keyword>